<organism evidence="1 2">
    <name type="scientific">Megasphaera micronuciformis F0359</name>
    <dbReference type="NCBI Taxonomy" id="706434"/>
    <lineage>
        <taxon>Bacteria</taxon>
        <taxon>Bacillati</taxon>
        <taxon>Bacillota</taxon>
        <taxon>Negativicutes</taxon>
        <taxon>Veillonellales</taxon>
        <taxon>Veillonellaceae</taxon>
        <taxon>Megasphaera</taxon>
    </lineage>
</organism>
<accession>E2Z9R2</accession>
<evidence type="ECO:0000313" key="1">
    <source>
        <dbReference type="EMBL" id="EFQ04887.1"/>
    </source>
</evidence>
<sequence>MKLFSKRKKERICRNRCVPPMKKKKSVYITITETEIKSNAYEVNYDSRL</sequence>
<protein>
    <submittedName>
        <fullName evidence="1">Uncharacterized protein</fullName>
    </submittedName>
</protein>
<dbReference type="Proteomes" id="UP000003195">
    <property type="component" value="Unassembled WGS sequence"/>
</dbReference>
<reference evidence="1 2" key="1">
    <citation type="submission" date="2010-08" db="EMBL/GenBank/DDBJ databases">
        <authorList>
            <person name="Weinstock G."/>
            <person name="Sodergren E."/>
            <person name="Clifton S."/>
            <person name="Fulton L."/>
            <person name="Fulton B."/>
            <person name="Courtney L."/>
            <person name="Fronick C."/>
            <person name="Harrison M."/>
            <person name="Strong C."/>
            <person name="Farmer C."/>
            <person name="Delahaunty K."/>
            <person name="Markovic C."/>
            <person name="Hall O."/>
            <person name="Minx P."/>
            <person name="Tomlinson C."/>
            <person name="Mitreva M."/>
            <person name="Hou S."/>
            <person name="Chen J."/>
            <person name="Wollam A."/>
            <person name="Pepin K.H."/>
            <person name="Johnson M."/>
            <person name="Bhonagiri V."/>
            <person name="Zhang X."/>
            <person name="Suruliraj S."/>
            <person name="Warren W."/>
            <person name="Chinwalla A."/>
            <person name="Mardis E.R."/>
            <person name="Wilson R.K."/>
        </authorList>
    </citation>
    <scope>NUCLEOTIDE SEQUENCE [LARGE SCALE GENOMIC DNA]</scope>
    <source>
        <strain evidence="1 2">F0359</strain>
    </source>
</reference>
<name>E2Z9R2_9FIRM</name>
<evidence type="ECO:0000313" key="2">
    <source>
        <dbReference type="Proteomes" id="UP000003195"/>
    </source>
</evidence>
<comment type="caution">
    <text evidence="1">The sequence shown here is derived from an EMBL/GenBank/DDBJ whole genome shotgun (WGS) entry which is preliminary data.</text>
</comment>
<gene>
    <name evidence="1" type="ORF">HMPREF9429_00168</name>
</gene>
<proteinExistence type="predicted"/>
<dbReference type="EMBL" id="AECS01000007">
    <property type="protein sequence ID" value="EFQ04887.1"/>
    <property type="molecule type" value="Genomic_DNA"/>
</dbReference>
<keyword evidence="2" id="KW-1185">Reference proteome</keyword>
<dbReference type="STRING" id="706434.HMPREF9429_00168"/>
<dbReference type="AlphaFoldDB" id="E2Z9R2"/>
<dbReference type="HOGENOM" id="CLU_3137515_0_0_9"/>